<comment type="caution">
    <text evidence="2">The sequence shown here is derived from an EMBL/GenBank/DDBJ whole genome shotgun (WGS) entry which is preliminary data.</text>
</comment>
<protein>
    <submittedName>
        <fullName evidence="2">PiggyBac transposable element-derived protein 4</fullName>
    </submittedName>
</protein>
<dbReference type="PANTHER" id="PTHR46599">
    <property type="entry name" value="PIGGYBAC TRANSPOSABLE ELEMENT-DERIVED PROTEIN 4"/>
    <property type="match status" value="1"/>
</dbReference>
<evidence type="ECO:0000313" key="2">
    <source>
        <dbReference type="EMBL" id="GFN82607.1"/>
    </source>
</evidence>
<dbReference type="Proteomes" id="UP000735302">
    <property type="component" value="Unassembled WGS sequence"/>
</dbReference>
<dbReference type="EMBL" id="BLXT01001025">
    <property type="protein sequence ID" value="GFN82607.1"/>
    <property type="molecule type" value="Genomic_DNA"/>
</dbReference>
<dbReference type="InterPro" id="IPR029526">
    <property type="entry name" value="PGBD"/>
</dbReference>
<feature type="domain" description="PiggyBac transposable element-derived protein" evidence="1">
    <location>
        <begin position="40"/>
        <end position="133"/>
    </location>
</feature>
<evidence type="ECO:0000259" key="1">
    <source>
        <dbReference type="Pfam" id="PF13843"/>
    </source>
</evidence>
<organism evidence="2 3">
    <name type="scientific">Plakobranchus ocellatus</name>
    <dbReference type="NCBI Taxonomy" id="259542"/>
    <lineage>
        <taxon>Eukaryota</taxon>
        <taxon>Metazoa</taxon>
        <taxon>Spiralia</taxon>
        <taxon>Lophotrochozoa</taxon>
        <taxon>Mollusca</taxon>
        <taxon>Gastropoda</taxon>
        <taxon>Heterobranchia</taxon>
        <taxon>Euthyneura</taxon>
        <taxon>Panpulmonata</taxon>
        <taxon>Sacoglossa</taxon>
        <taxon>Placobranchoidea</taxon>
        <taxon>Plakobranchidae</taxon>
        <taxon>Plakobranchus</taxon>
    </lineage>
</organism>
<name>A0AAV3YJB6_9GAST</name>
<dbReference type="PANTHER" id="PTHR46599:SF3">
    <property type="entry name" value="PIGGYBAC TRANSPOSABLE ELEMENT-DERIVED PROTEIN 4"/>
    <property type="match status" value="1"/>
</dbReference>
<gene>
    <name evidence="2" type="ORF">PoB_000911300</name>
</gene>
<keyword evidence="3" id="KW-1185">Reference proteome</keyword>
<evidence type="ECO:0000313" key="3">
    <source>
        <dbReference type="Proteomes" id="UP000735302"/>
    </source>
</evidence>
<proteinExistence type="predicted"/>
<sequence>MTEHEIDKFLVVLIAIGLDKRPAISDYWSTEAESYTPWSTDYTGTVNLNRKGFPAEIKDLKLEHRQMKWFAKEDEAILCVAFEDKKAKKNFVISSTDATVATIQKKDVVKPLVIDNYNHKMNGRNLMDQRIAYY</sequence>
<dbReference type="AlphaFoldDB" id="A0AAV3YJB6"/>
<dbReference type="Pfam" id="PF13843">
    <property type="entry name" value="DDE_Tnp_1_7"/>
    <property type="match status" value="1"/>
</dbReference>
<reference evidence="2 3" key="1">
    <citation type="journal article" date="2021" name="Elife">
        <title>Chloroplast acquisition without the gene transfer in kleptoplastic sea slugs, Plakobranchus ocellatus.</title>
        <authorList>
            <person name="Maeda T."/>
            <person name="Takahashi S."/>
            <person name="Yoshida T."/>
            <person name="Shimamura S."/>
            <person name="Takaki Y."/>
            <person name="Nagai Y."/>
            <person name="Toyoda A."/>
            <person name="Suzuki Y."/>
            <person name="Arimoto A."/>
            <person name="Ishii H."/>
            <person name="Satoh N."/>
            <person name="Nishiyama T."/>
            <person name="Hasebe M."/>
            <person name="Maruyama T."/>
            <person name="Minagawa J."/>
            <person name="Obokata J."/>
            <person name="Shigenobu S."/>
        </authorList>
    </citation>
    <scope>NUCLEOTIDE SEQUENCE [LARGE SCALE GENOMIC DNA]</scope>
</reference>
<accession>A0AAV3YJB6</accession>